<evidence type="ECO:0000313" key="1">
    <source>
        <dbReference type="EMBL" id="MBF8807228.1"/>
    </source>
</evidence>
<name>A0A931FB53_9ENTE</name>
<dbReference type="Proteomes" id="UP000637757">
    <property type="component" value="Unassembled WGS sequence"/>
</dbReference>
<evidence type="ECO:0000313" key="2">
    <source>
        <dbReference type="Proteomes" id="UP000637757"/>
    </source>
</evidence>
<keyword evidence="2" id="KW-1185">Reference proteome</keyword>
<proteinExistence type="predicted"/>
<protein>
    <submittedName>
        <fullName evidence="1">Winged helix-turn-helix transcriptional regulator</fullName>
    </submittedName>
</protein>
<reference evidence="1" key="1">
    <citation type="submission" date="2020-09" db="EMBL/GenBank/DDBJ databases">
        <title>Genomic insights into the novelty and pathogenicity of a unique biofilm-forming Enterococcus sp. bacteria (Enterococcus lacertideformus) identified in reptiles.</title>
        <authorList>
            <person name="Agius J.E."/>
            <person name="Phalen D.N."/>
            <person name="Rose K."/>
            <person name="Eden J.-S."/>
        </authorList>
    </citation>
    <scope>NUCLEOTIDE SEQUENCE</scope>
    <source>
        <strain evidence="1">PHRS 0518</strain>
    </source>
</reference>
<gene>
    <name evidence="1" type="ORF">IC227_00935</name>
</gene>
<sequence>MSNKIRIVKFIISNNGQTTKQKIMERLNISLITLNKYLEELPADSIYIYLKNLLFLILK</sequence>
<dbReference type="Pfam" id="PF13412">
    <property type="entry name" value="HTH_24"/>
    <property type="match status" value="1"/>
</dbReference>
<comment type="caution">
    <text evidence="1">The sequence shown here is derived from an EMBL/GenBank/DDBJ whole genome shotgun (WGS) entry which is preliminary data.</text>
</comment>
<accession>A0A931FB53</accession>
<dbReference type="AlphaFoldDB" id="A0A931FB53"/>
<organism evidence="1 2">
    <name type="scientific">Enterococcus lacertideformus</name>
    <dbReference type="NCBI Taxonomy" id="2771493"/>
    <lineage>
        <taxon>Bacteria</taxon>
        <taxon>Bacillati</taxon>
        <taxon>Bacillota</taxon>
        <taxon>Bacilli</taxon>
        <taxon>Lactobacillales</taxon>
        <taxon>Enterococcaceae</taxon>
        <taxon>Enterococcus</taxon>
    </lineage>
</organism>
<dbReference type="EMBL" id="JADAKE010000003">
    <property type="protein sequence ID" value="MBF8807228.1"/>
    <property type="molecule type" value="Genomic_DNA"/>
</dbReference>